<dbReference type="InterPro" id="IPR002423">
    <property type="entry name" value="Cpn60/GroEL/TCP-1"/>
</dbReference>
<feature type="region of interest" description="Disordered" evidence="16">
    <location>
        <begin position="789"/>
        <end position="872"/>
    </location>
</feature>
<gene>
    <name evidence="21" type="primary">LOC113213591</name>
</gene>
<keyword evidence="12" id="KW-0472">Membrane</keyword>
<dbReference type="GO" id="GO:0046488">
    <property type="term" value="P:phosphatidylinositol metabolic process"/>
    <property type="evidence" value="ECO:0007669"/>
    <property type="project" value="UniProtKB-UniRule"/>
</dbReference>
<dbReference type="GO" id="GO:0035556">
    <property type="term" value="P:intracellular signal transduction"/>
    <property type="evidence" value="ECO:0007669"/>
    <property type="project" value="InterPro"/>
</dbReference>
<accession>A0A6J1T9X8</accession>
<dbReference type="SUPFAM" id="SSF57903">
    <property type="entry name" value="FYVE/PHD zinc finger"/>
    <property type="match status" value="1"/>
</dbReference>
<keyword evidence="4 15" id="KW-0808">Transferase</keyword>
<evidence type="ECO:0000256" key="16">
    <source>
        <dbReference type="SAM" id="MobiDB-lite"/>
    </source>
</evidence>
<dbReference type="GO" id="GO:0008270">
    <property type="term" value="F:zinc ion binding"/>
    <property type="evidence" value="ECO:0007669"/>
    <property type="project" value="UniProtKB-KW"/>
</dbReference>
<reference evidence="21" key="1">
    <citation type="submission" date="2025-08" db="UniProtKB">
        <authorList>
            <consortium name="RefSeq"/>
        </authorList>
    </citation>
    <scope>IDENTIFICATION</scope>
    <source>
        <tissue evidence="21">Whole organism</tissue>
    </source>
</reference>
<dbReference type="Gene3D" id="3.50.7.10">
    <property type="entry name" value="GroEL"/>
    <property type="match status" value="1"/>
</dbReference>
<dbReference type="InterPro" id="IPR027409">
    <property type="entry name" value="GroEL-like_apical_dom_sf"/>
</dbReference>
<dbReference type="SMART" id="SM00049">
    <property type="entry name" value="DEP"/>
    <property type="match status" value="1"/>
</dbReference>
<feature type="compositionally biased region" description="Polar residues" evidence="16">
    <location>
        <begin position="363"/>
        <end position="378"/>
    </location>
</feature>
<dbReference type="CDD" id="cd15725">
    <property type="entry name" value="FYVE_PIKfyve_Fab1"/>
    <property type="match status" value="1"/>
</dbReference>
<keyword evidence="8 14" id="KW-0863">Zinc-finger</keyword>
<dbReference type="GeneID" id="113213591"/>
<dbReference type="Gene3D" id="3.30.800.10">
    <property type="entry name" value="Phosphatidylinositol Phosphate Kinase II Beta"/>
    <property type="match status" value="1"/>
</dbReference>
<dbReference type="InterPro" id="IPR011011">
    <property type="entry name" value="Znf_FYVE_PHD"/>
</dbReference>
<feature type="region of interest" description="Disordered" evidence="16">
    <location>
        <begin position="1543"/>
        <end position="1579"/>
    </location>
</feature>
<evidence type="ECO:0000256" key="6">
    <source>
        <dbReference type="ARBA" id="ARBA00022741"/>
    </source>
</evidence>
<feature type="region of interest" description="Disordered" evidence="16">
    <location>
        <begin position="223"/>
        <end position="242"/>
    </location>
</feature>
<dbReference type="CTD" id="37033"/>
<evidence type="ECO:0000256" key="1">
    <source>
        <dbReference type="ARBA" id="ARBA00004608"/>
    </source>
</evidence>
<dbReference type="SUPFAM" id="SSF52029">
    <property type="entry name" value="GroEL apical domain-like"/>
    <property type="match status" value="1"/>
</dbReference>
<evidence type="ECO:0000256" key="9">
    <source>
        <dbReference type="ARBA" id="ARBA00022777"/>
    </source>
</evidence>
<feature type="compositionally biased region" description="Polar residues" evidence="16">
    <location>
        <begin position="1"/>
        <end position="12"/>
    </location>
</feature>
<evidence type="ECO:0000256" key="14">
    <source>
        <dbReference type="PROSITE-ProRule" id="PRU00091"/>
    </source>
</evidence>
<dbReference type="SUPFAM" id="SSF56104">
    <property type="entry name" value="SAICAR synthase-like"/>
    <property type="match status" value="1"/>
</dbReference>
<dbReference type="GO" id="GO:0000285">
    <property type="term" value="F:1-phosphatidylinositol-3-phosphate 5-kinase activity"/>
    <property type="evidence" value="ECO:0007669"/>
    <property type="project" value="UniProtKB-EC"/>
</dbReference>
<evidence type="ECO:0000256" key="7">
    <source>
        <dbReference type="ARBA" id="ARBA00022753"/>
    </source>
</evidence>
<comment type="subcellular location">
    <subcellularLocation>
        <location evidence="1">Endosome membrane</location>
    </subcellularLocation>
</comment>
<dbReference type="PROSITE" id="PS51455">
    <property type="entry name" value="PIPK"/>
    <property type="match status" value="1"/>
</dbReference>
<evidence type="ECO:0000256" key="4">
    <source>
        <dbReference type="ARBA" id="ARBA00022679"/>
    </source>
</evidence>
<dbReference type="Pfam" id="PF00118">
    <property type="entry name" value="Cpn60_TCP1"/>
    <property type="match status" value="1"/>
</dbReference>
<dbReference type="GO" id="GO:0090385">
    <property type="term" value="P:phagosome-lysosome fusion"/>
    <property type="evidence" value="ECO:0007669"/>
    <property type="project" value="TreeGrafter"/>
</dbReference>
<dbReference type="CDD" id="cd03334">
    <property type="entry name" value="Fab1_TCP"/>
    <property type="match status" value="1"/>
</dbReference>
<evidence type="ECO:0000256" key="3">
    <source>
        <dbReference type="ARBA" id="ARBA00022553"/>
    </source>
</evidence>
<keyword evidence="10" id="KW-0862">Zinc</keyword>
<keyword evidence="5" id="KW-0479">Metal-binding</keyword>
<feature type="domain" description="PIPK" evidence="19">
    <location>
        <begin position="1601"/>
        <end position="1923"/>
    </location>
</feature>
<dbReference type="InterPro" id="IPR036388">
    <property type="entry name" value="WH-like_DNA-bd_sf"/>
</dbReference>
<dbReference type="KEGG" id="foc:113213591"/>
<feature type="domain" description="DEP" evidence="18">
    <location>
        <begin position="285"/>
        <end position="356"/>
    </location>
</feature>
<evidence type="ECO:0000259" key="18">
    <source>
        <dbReference type="PROSITE" id="PS50186"/>
    </source>
</evidence>
<dbReference type="InterPro" id="IPR027484">
    <property type="entry name" value="PInositol-4-P-5-kinase_N"/>
</dbReference>
<dbReference type="InterPro" id="IPR043548">
    <property type="entry name" value="PIKfyve"/>
</dbReference>
<evidence type="ECO:0000256" key="15">
    <source>
        <dbReference type="PROSITE-ProRule" id="PRU00781"/>
    </source>
</evidence>
<evidence type="ECO:0000259" key="17">
    <source>
        <dbReference type="PROSITE" id="PS50178"/>
    </source>
</evidence>
<dbReference type="GO" id="GO:1903426">
    <property type="term" value="P:regulation of reactive oxygen species biosynthetic process"/>
    <property type="evidence" value="ECO:0007669"/>
    <property type="project" value="TreeGrafter"/>
</dbReference>
<protein>
    <recommendedName>
        <fullName evidence="2">1-phosphatidylinositol-3-phosphate 5-kinase</fullName>
        <ecNumber evidence="2">2.7.1.150</ecNumber>
    </recommendedName>
</protein>
<evidence type="ECO:0000256" key="10">
    <source>
        <dbReference type="ARBA" id="ARBA00022833"/>
    </source>
</evidence>
<dbReference type="Proteomes" id="UP000504606">
    <property type="component" value="Unplaced"/>
</dbReference>
<evidence type="ECO:0000313" key="21">
    <source>
        <dbReference type="RefSeq" id="XP_026288485.1"/>
    </source>
</evidence>
<dbReference type="PANTHER" id="PTHR46715">
    <property type="entry name" value="1-PHOSPHATIDYLINOSITOL 3-PHOSPHATE 5-KINASE"/>
    <property type="match status" value="1"/>
</dbReference>
<dbReference type="InterPro" id="IPR000591">
    <property type="entry name" value="DEP_dom"/>
</dbReference>
<dbReference type="Gene3D" id="3.30.40.10">
    <property type="entry name" value="Zinc/RING finger domain, C3HC4 (zinc finger)"/>
    <property type="match status" value="1"/>
</dbReference>
<dbReference type="SUPFAM" id="SSF46785">
    <property type="entry name" value="Winged helix' DNA-binding domain"/>
    <property type="match status" value="1"/>
</dbReference>
<dbReference type="OrthoDB" id="158357at2759"/>
<dbReference type="Gene3D" id="1.10.10.10">
    <property type="entry name" value="Winged helix-like DNA-binding domain superfamily/Winged helix DNA-binding domain"/>
    <property type="match status" value="1"/>
</dbReference>
<keyword evidence="7" id="KW-0967">Endosome</keyword>
<dbReference type="GO" id="GO:0032438">
    <property type="term" value="P:melanosome organization"/>
    <property type="evidence" value="ECO:0007669"/>
    <property type="project" value="TreeGrafter"/>
</dbReference>
<feature type="region of interest" description="Disordered" evidence="16">
    <location>
        <begin position="40"/>
        <end position="82"/>
    </location>
</feature>
<dbReference type="InterPro" id="IPR017455">
    <property type="entry name" value="Znf_FYVE-rel"/>
</dbReference>
<feature type="compositionally biased region" description="Polar residues" evidence="16">
    <location>
        <begin position="68"/>
        <end position="82"/>
    </location>
</feature>
<dbReference type="PANTHER" id="PTHR46715:SF1">
    <property type="entry name" value="1-PHOSPHATIDYLINOSITOL 3-PHOSPHATE 5-KINASE"/>
    <property type="match status" value="1"/>
</dbReference>
<evidence type="ECO:0000259" key="19">
    <source>
        <dbReference type="PROSITE" id="PS51455"/>
    </source>
</evidence>
<evidence type="ECO:0000256" key="12">
    <source>
        <dbReference type="ARBA" id="ARBA00023136"/>
    </source>
</evidence>
<keyword evidence="6 15" id="KW-0547">Nucleotide-binding</keyword>
<dbReference type="SMART" id="SM00330">
    <property type="entry name" value="PIPKc"/>
    <property type="match status" value="1"/>
</dbReference>
<keyword evidence="20" id="KW-1185">Reference proteome</keyword>
<dbReference type="CDD" id="cd17300">
    <property type="entry name" value="PIPKc_PIKfyve"/>
    <property type="match status" value="1"/>
</dbReference>
<dbReference type="InterPro" id="IPR027483">
    <property type="entry name" value="PInositol-4-P-4/5-kinase_C_sf"/>
</dbReference>
<proteinExistence type="predicted"/>
<dbReference type="InterPro" id="IPR000306">
    <property type="entry name" value="Znf_FYVE"/>
</dbReference>
<dbReference type="InterPro" id="IPR013083">
    <property type="entry name" value="Znf_RING/FYVE/PHD"/>
</dbReference>
<feature type="region of interest" description="Disordered" evidence="16">
    <location>
        <begin position="1"/>
        <end position="25"/>
    </location>
</feature>
<dbReference type="SMART" id="SM00064">
    <property type="entry name" value="FYVE"/>
    <property type="match status" value="1"/>
</dbReference>
<sequence length="1938" mass="217763">MAGKNFHSTSKLTEFAPLSPEDKQSGVSNFISKFFKTNKNETKERSASLSSASESKISSSQPQERLVESTSSGVSLSVDAQPSTLSNPHFDVNVSEGRSLPNVLKRLSSLVASKNVNPQGYGETDLKQYWMPDSGSRECYDCSERFTTFRRRHHCRICGQIFCFRCCSQEVPGKILGCTGDLRVCTYCWKVVHSYLQSGDMRLDSSYDHLLKNTTIGSIDKQEDDRLGTSCPPSNSYNSSLRRKTSVGYQEERFALGRGQPLSKIFPEENRTWILYALCQQLAIPGKGLPMQTRRARVHQNVFSGSELIDWLIENGKAADRAEASVIGEALVEGRFLESVTDEGFTDSCALYRILRAEESSLNQSGSYDATEHSSVGQEGQEPSWVKEIPHRPYDSNTTTDSESESYLPDIDSYSSVRSSPSTYQLDVDLKGKTVHLRPSLVSSQSPSSPTAVGEWVQQSVVTASPSSELLSYALSRSSQRNPEKDPVPWHQISQLRSDNGDLQAYTSLDAKYAQHEQILLNQLLCAEGLSQTWAEIAMPLIHQMSAVVHPDATNDSEETDIRHYIQFKKITGGTRSECQIVNGIAFTKNVAHRSMVIRLENPRILLLNCAIVYQRVEGRFLSLEPVMMQEQNYLRNIVARIEALKPDLILVSRNVSRIAQESLRLLGITLALNVKLSVLERISRCTQTQIIMSVDALIRRPQLGKCKKFYLRTFNTEQGLKTIMFLEGCPFPQFGCSVLLRGGNQSELSRLKRVFRHMIFCRYHWRLEQSYLMDEFARPPCATSDNFFEEPNFGHSERSSPSYLPESSGMDNKQISVERLEESKEESENQESPADKIGTKGGGDQSSASKTRRKNSADQPEAMKRVTAESVSDFSDPLHQYLNSGEEAHHVQVNNSQILAVAKIPYLNQFRKALDDTILSISPYLKFTVPFLETDQGRSCRLRQYFPLEIYWSRQFHENENSRSRVGTGIGSETLSFPCDSSSALMAAPKHPFMDMKITLPATSSEILEVLAHFRACGGRISIDHSIQPQQYSHSAPPLPASTSDDSNTDVLDPGNHLHLSVLFCSFSTFPQNAPAFCVNPWVVNMDFYGRNDISLGNFLERYCFRTTFECPSQSCSTSMLQHVRRFVHYPGCVQVTLQLVEGVGSLPTNDHILMWSCCSLCSVVSPVTPMSPDTWALSFGKYLELRFHGNMYYLREEHVDKADQASLPCSHSLHHDFYQYFGYRNIVATFKYSPIMVWEVSLPPETVNLDWETEHLTQVSDEINEIAVAGQTIFSQVLERILNTDDPGLRSQLQKDQAQFKAKVEDALVQNTPVAESGHWKILWHLEDTVVDLRRLMIDAVANWNTRLKAVDDRSRVMKGSMNLNQECVDEALSLSQEETAKGVANTQSLNQNVSQFNDIGVTCEALNNPTNASQPERNQVLISTQKETLPQENAIHSTPSRQSSVVDSEVDASYETTQSMQSKSVKTILSQFLPSGSILSPILVPPNLQEVHIMPRSSASIPIAVRESQPSTIIAHALASNEYQRSLEEIVRNPPAEVISTTGAPIAPKKIHGHGVSDRDRERDKEKDRDSLSGELLLSSEQRRGGVLSFLRGSANAMAKESGNIEGVAYSTNLSNTTANALSPENLSSTGAYNPVSAPANNQQNHTYIEVQFSDASTNFFCRIYYAEEFLKLRHLIWPRGEEAFIRSLSHCVDWAARGGKSGSTFCKSRDDRLVLKEMSRTELSHFLDRAPQFFSYMTDNFKSNKPTMMAKILGVYRIVFKNDLTGTASRSNLLVMENLFYGREVSHKFDLKGSFRNRLVNPGSEPRGEIVLLDENLLKITRDSPLYVLPHTKSVLMQALKRDTEFLTSQSVMDYSLLVGLDQSRKELVVGIIDYIRSFTWDKRLENVFKKMAGQGKTPTIVHPEEYQNRFMAAMHSYFLTAPDRWYGFGKGFD</sequence>
<evidence type="ECO:0000256" key="2">
    <source>
        <dbReference type="ARBA" id="ARBA00012009"/>
    </source>
</evidence>
<keyword evidence="9 15" id="KW-0418">Kinase</keyword>
<evidence type="ECO:0000256" key="8">
    <source>
        <dbReference type="ARBA" id="ARBA00022771"/>
    </source>
</evidence>
<dbReference type="RefSeq" id="XP_026288485.1">
    <property type="nucleotide sequence ID" value="XM_026432700.2"/>
</dbReference>
<dbReference type="FunFam" id="3.50.7.10:FF:000007">
    <property type="entry name" value="1-phosphatidylinositol 3-phosphate 5-kinase isoform X1"/>
    <property type="match status" value="1"/>
</dbReference>
<dbReference type="Gene3D" id="3.30.810.10">
    <property type="entry name" value="2-Layer Sandwich"/>
    <property type="match status" value="1"/>
</dbReference>
<evidence type="ECO:0000256" key="13">
    <source>
        <dbReference type="ARBA" id="ARBA00052820"/>
    </source>
</evidence>
<dbReference type="PROSITE" id="PS50186">
    <property type="entry name" value="DEP"/>
    <property type="match status" value="1"/>
</dbReference>
<dbReference type="Pfam" id="PF00610">
    <property type="entry name" value="DEP"/>
    <property type="match status" value="1"/>
</dbReference>
<feature type="domain" description="FYVE-type" evidence="17">
    <location>
        <begin position="133"/>
        <end position="193"/>
    </location>
</feature>
<dbReference type="FunFam" id="3.30.40.10:FF:000057">
    <property type="entry name" value="1-phosphatidylinositol 3-phosphate 5-kinase isoform X1"/>
    <property type="match status" value="1"/>
</dbReference>
<feature type="compositionally biased region" description="Polar residues" evidence="16">
    <location>
        <begin position="231"/>
        <end position="240"/>
    </location>
</feature>
<dbReference type="GO" id="GO:0005524">
    <property type="term" value="F:ATP binding"/>
    <property type="evidence" value="ECO:0007669"/>
    <property type="project" value="UniProtKB-UniRule"/>
</dbReference>
<dbReference type="GO" id="GO:0010008">
    <property type="term" value="C:endosome membrane"/>
    <property type="evidence" value="ECO:0007669"/>
    <property type="project" value="UniProtKB-SubCell"/>
</dbReference>
<evidence type="ECO:0000313" key="20">
    <source>
        <dbReference type="Proteomes" id="UP000504606"/>
    </source>
</evidence>
<dbReference type="EC" id="2.7.1.150" evidence="2"/>
<keyword evidence="3" id="KW-0597">Phosphoprotein</keyword>
<dbReference type="InterPro" id="IPR002498">
    <property type="entry name" value="PInositol-4-P-4/5-kinase_core"/>
</dbReference>
<dbReference type="InterPro" id="IPR044769">
    <property type="entry name" value="PIKfyve_PIPKc"/>
</dbReference>
<feature type="compositionally biased region" description="Basic and acidic residues" evidence="16">
    <location>
        <begin position="1558"/>
        <end position="1575"/>
    </location>
</feature>
<organism evidence="20 21">
    <name type="scientific">Frankliniella occidentalis</name>
    <name type="common">Western flower thrips</name>
    <name type="synonym">Euthrips occidentalis</name>
    <dbReference type="NCBI Taxonomy" id="133901"/>
    <lineage>
        <taxon>Eukaryota</taxon>
        <taxon>Metazoa</taxon>
        <taxon>Ecdysozoa</taxon>
        <taxon>Arthropoda</taxon>
        <taxon>Hexapoda</taxon>
        <taxon>Insecta</taxon>
        <taxon>Pterygota</taxon>
        <taxon>Neoptera</taxon>
        <taxon>Paraneoptera</taxon>
        <taxon>Thysanoptera</taxon>
        <taxon>Terebrantia</taxon>
        <taxon>Thripoidea</taxon>
        <taxon>Thripidae</taxon>
        <taxon>Frankliniella</taxon>
    </lineage>
</organism>
<name>A0A6J1T9X8_FRAOC</name>
<dbReference type="GO" id="GO:0052810">
    <property type="term" value="F:1-phosphatidylinositol-5-kinase activity"/>
    <property type="evidence" value="ECO:0007669"/>
    <property type="project" value="UniProtKB-ARBA"/>
</dbReference>
<evidence type="ECO:0000256" key="11">
    <source>
        <dbReference type="ARBA" id="ARBA00022840"/>
    </source>
</evidence>
<dbReference type="Pfam" id="PF01504">
    <property type="entry name" value="PIP5K"/>
    <property type="match status" value="2"/>
</dbReference>
<feature type="compositionally biased region" description="Low complexity" evidence="16">
    <location>
        <begin position="47"/>
        <end position="60"/>
    </location>
</feature>
<evidence type="ECO:0000256" key="5">
    <source>
        <dbReference type="ARBA" id="ARBA00022723"/>
    </source>
</evidence>
<comment type="catalytic activity">
    <reaction evidence="13">
        <text>a 1,2-diacyl-sn-glycero-3-phospho-(1D-myo-inositol-3-phosphate) + ATP = a 1,2-diacyl-sn-glycero-3-phospho-(1D-myo-inositol-3,5-bisphosphate) + ADP + H(+)</text>
        <dbReference type="Rhea" id="RHEA:13609"/>
        <dbReference type="ChEBI" id="CHEBI:15378"/>
        <dbReference type="ChEBI" id="CHEBI:30616"/>
        <dbReference type="ChEBI" id="CHEBI:57923"/>
        <dbReference type="ChEBI" id="CHEBI:58088"/>
        <dbReference type="ChEBI" id="CHEBI:456216"/>
        <dbReference type="EC" id="2.7.1.150"/>
    </reaction>
    <physiologicalReaction direction="left-to-right" evidence="13">
        <dbReference type="Rhea" id="RHEA:13610"/>
    </physiologicalReaction>
</comment>
<dbReference type="Pfam" id="PF01363">
    <property type="entry name" value="FYVE"/>
    <property type="match status" value="1"/>
</dbReference>
<keyword evidence="11 15" id="KW-0067">ATP-binding</keyword>
<feature type="region of interest" description="Disordered" evidence="16">
    <location>
        <begin position="363"/>
        <end position="420"/>
    </location>
</feature>
<dbReference type="PROSITE" id="PS50178">
    <property type="entry name" value="ZF_FYVE"/>
    <property type="match status" value="1"/>
</dbReference>
<dbReference type="InterPro" id="IPR036390">
    <property type="entry name" value="WH_DNA-bd_sf"/>
</dbReference>
<dbReference type="FunFam" id="3.30.810.10:FF:000001">
    <property type="entry name" value="1-phosphatidylinositol 3-phosphate 5-kinase FAB1"/>
    <property type="match status" value="1"/>
</dbReference>